<keyword evidence="1" id="KW-0479">Metal-binding</keyword>
<protein>
    <recommendedName>
        <fullName evidence="2">C2H2-type domain-containing protein</fullName>
    </recommendedName>
</protein>
<proteinExistence type="predicted"/>
<keyword evidence="1" id="KW-0863">Zinc-finger</keyword>
<dbReference type="PROSITE" id="PS50157">
    <property type="entry name" value="ZINC_FINGER_C2H2_2"/>
    <property type="match status" value="1"/>
</dbReference>
<reference evidence="3 4" key="1">
    <citation type="submission" date="2019-09" db="EMBL/GenBank/DDBJ databases">
        <title>Nitrincola iocasae sp. nov., a bacterium isolated from the sediment collected at a cold seep field in South China Sea.</title>
        <authorList>
            <person name="Zhang H."/>
            <person name="Wang H."/>
            <person name="Li C."/>
        </authorList>
    </citation>
    <scope>NUCLEOTIDE SEQUENCE [LARGE SCALE GENOMIC DNA]</scope>
    <source>
        <strain evidence="3 4">KXZD1103</strain>
    </source>
</reference>
<evidence type="ECO:0000313" key="4">
    <source>
        <dbReference type="Proteomes" id="UP000325606"/>
    </source>
</evidence>
<dbReference type="Proteomes" id="UP000325606">
    <property type="component" value="Chromosome"/>
</dbReference>
<keyword evidence="4" id="KW-1185">Reference proteome</keyword>
<accession>A0A5J6LBA4</accession>
<dbReference type="Gene3D" id="3.30.160.60">
    <property type="entry name" value="Classic Zinc Finger"/>
    <property type="match status" value="1"/>
</dbReference>
<keyword evidence="1" id="KW-0862">Zinc</keyword>
<dbReference type="EMBL" id="CP044222">
    <property type="protein sequence ID" value="QEW05889.1"/>
    <property type="molecule type" value="Genomic_DNA"/>
</dbReference>
<dbReference type="KEGG" id="nik:F5I99_04965"/>
<dbReference type="GO" id="GO:0008270">
    <property type="term" value="F:zinc ion binding"/>
    <property type="evidence" value="ECO:0007669"/>
    <property type="project" value="UniProtKB-KW"/>
</dbReference>
<gene>
    <name evidence="3" type="ORF">F5I99_04965</name>
</gene>
<dbReference type="RefSeq" id="WP_151053928.1">
    <property type="nucleotide sequence ID" value="NZ_CP044222.1"/>
</dbReference>
<evidence type="ECO:0000259" key="2">
    <source>
        <dbReference type="PROSITE" id="PS50157"/>
    </source>
</evidence>
<dbReference type="InterPro" id="IPR013087">
    <property type="entry name" value="Znf_C2H2_type"/>
</dbReference>
<organism evidence="3 4">
    <name type="scientific">Nitrincola iocasae</name>
    <dbReference type="NCBI Taxonomy" id="2614693"/>
    <lineage>
        <taxon>Bacteria</taxon>
        <taxon>Pseudomonadati</taxon>
        <taxon>Pseudomonadota</taxon>
        <taxon>Gammaproteobacteria</taxon>
        <taxon>Oceanospirillales</taxon>
        <taxon>Oceanospirillaceae</taxon>
        <taxon>Nitrincola</taxon>
    </lineage>
</organism>
<dbReference type="PROSITE" id="PS00028">
    <property type="entry name" value="ZINC_FINGER_C2H2_1"/>
    <property type="match status" value="1"/>
</dbReference>
<name>A0A5J6LBA4_9GAMM</name>
<feature type="domain" description="C2H2-type" evidence="2">
    <location>
        <begin position="32"/>
        <end position="60"/>
    </location>
</feature>
<dbReference type="AlphaFoldDB" id="A0A5J6LBA4"/>
<evidence type="ECO:0000256" key="1">
    <source>
        <dbReference type="PROSITE-ProRule" id="PRU00042"/>
    </source>
</evidence>
<evidence type="ECO:0000313" key="3">
    <source>
        <dbReference type="EMBL" id="QEW05889.1"/>
    </source>
</evidence>
<sequence length="365" mass="41096">MGFLVIYKGDAAGSVKIPDSDFENVTPPPRVYICPHCDLTFESLQLLQDHKILAHPLKRPYLMIHGSAVGSDTISLKQQLYRKDLAFENAEWVSLDEVAYDDPSEMLDALVANQSGRRVVKLSYQSYQVEVSLIFDLISDEELDAVERCFQEVFSGQELSSTKLRQFDTKLHEVKCANAYAGGLGCYVSGVMAKDRVRTSGLKFEEFNIKFGEALDALSHIDTELSKSIKFAILFSRNQFNRSMDISFLPQLSAVSRFMITGSFHEIDIDSGSEATLLPIDSITESLVMFCTKGESYRRSSVKSLENMIKTSSISLDDQHKVNFALMCHYLDVSENDKAMEYFRKVKHASTFKEVAAEKIGLFND</sequence>